<feature type="compositionally biased region" description="Polar residues" evidence="6">
    <location>
        <begin position="37"/>
        <end position="49"/>
    </location>
</feature>
<dbReference type="PROSITE" id="PS50039">
    <property type="entry name" value="FORK_HEAD_3"/>
    <property type="match status" value="1"/>
</dbReference>
<feature type="compositionally biased region" description="Low complexity" evidence="6">
    <location>
        <begin position="587"/>
        <end position="601"/>
    </location>
</feature>
<keyword evidence="4 5" id="KW-0539">Nucleus</keyword>
<accession>A0ABR3IQD6</accession>
<feature type="region of interest" description="Disordered" evidence="6">
    <location>
        <begin position="550"/>
        <end position="633"/>
    </location>
</feature>
<dbReference type="InterPro" id="IPR045912">
    <property type="entry name" value="FOXJ2/3-like"/>
</dbReference>
<dbReference type="InterPro" id="IPR036390">
    <property type="entry name" value="WH_DNA-bd_sf"/>
</dbReference>
<evidence type="ECO:0000256" key="1">
    <source>
        <dbReference type="ARBA" id="ARBA00023015"/>
    </source>
</evidence>
<feature type="compositionally biased region" description="Basic residues" evidence="6">
    <location>
        <begin position="350"/>
        <end position="363"/>
    </location>
</feature>
<evidence type="ECO:0000259" key="7">
    <source>
        <dbReference type="PROSITE" id="PS50039"/>
    </source>
</evidence>
<gene>
    <name evidence="8" type="ORF">HGRIS_000974</name>
</gene>
<feature type="compositionally biased region" description="Polar residues" evidence="6">
    <location>
        <begin position="373"/>
        <end position="391"/>
    </location>
</feature>
<feature type="compositionally biased region" description="Gly residues" evidence="6">
    <location>
        <begin position="414"/>
        <end position="423"/>
    </location>
</feature>
<evidence type="ECO:0000313" key="8">
    <source>
        <dbReference type="EMBL" id="KAL0945488.1"/>
    </source>
</evidence>
<keyword evidence="3" id="KW-0804">Transcription</keyword>
<feature type="compositionally biased region" description="Low complexity" evidence="6">
    <location>
        <begin position="475"/>
        <end position="488"/>
    </location>
</feature>
<proteinExistence type="predicted"/>
<dbReference type="PANTHER" id="PTHR46078">
    <property type="entry name" value="FORKHEAD BOX PROTEIN J2 FAMILY MEMBER"/>
    <property type="match status" value="1"/>
</dbReference>
<protein>
    <recommendedName>
        <fullName evidence="7">Fork-head domain-containing protein</fullName>
    </recommendedName>
</protein>
<dbReference type="Pfam" id="PF00250">
    <property type="entry name" value="Forkhead"/>
    <property type="match status" value="1"/>
</dbReference>
<sequence>MDPMTAGPYALLALQSLTLSNFDGIPMPRLNHRPSGEPSTDNNTSGGASNYVAQNIHAAPQHRFVYHTRHNTRNDALFTDYDEPFIPPRDNRHPSGYQTVPPEYLNTIPLYPEQNLYQTQLEYEPYLVGNMPMDQHDSRASRTRSTIPDHERPLPVLQRTVHGQFRNDMPALYPYDDQYDNMAPEIDSPEVSTATLQRDRFELSPAFPLSRPMQLGPNPHAHPNIPTPRYPDAADYLRAQLNIAPGETVNLWSLPDPPEGEKPSHPLPVLIKLAIHGSPRQKLTLQEIYKALEERFVWFRIHRKEQAWKNSIRHNLSLNKVFRNTPRPITEPGKGSYWELDVSGGEGYKRERKRRPKTTKKGRQSTDEDESDSNTYNSDPASPSATGSGTTPAPEDMMIDPQLRGLDASRSAAGGSGSSGAGGRYRSSTSSSRRSPYPPSSSQASTSLPSTSSRSRTQDPQVHTHPLTHTRHSSSESLASLSTASSASGVPPSNPLARPGPQFGQTSFPGPPQPPFGQPSLGMGMGMGTGVGARPVFGQSSFSAPMLSQRAGFPQTRAQTHPAPQMPAMHRGFSSGGAGNSPPVWVSSSSSGGAAASEAGSGSQGSGRVLEHSKSSVFRPGGDDGRARGSDHD</sequence>
<feature type="DNA-binding region" description="Fork-head" evidence="5">
    <location>
        <begin position="262"/>
        <end position="355"/>
    </location>
</feature>
<name>A0ABR3IQD6_9AGAR</name>
<feature type="compositionally biased region" description="Basic and acidic residues" evidence="6">
    <location>
        <begin position="621"/>
        <end position="633"/>
    </location>
</feature>
<comment type="caution">
    <text evidence="8">The sequence shown here is derived from an EMBL/GenBank/DDBJ whole genome shotgun (WGS) entry which is preliminary data.</text>
</comment>
<evidence type="ECO:0000313" key="9">
    <source>
        <dbReference type="Proteomes" id="UP001556367"/>
    </source>
</evidence>
<evidence type="ECO:0000256" key="5">
    <source>
        <dbReference type="PROSITE-ProRule" id="PRU00089"/>
    </source>
</evidence>
<dbReference type="Proteomes" id="UP001556367">
    <property type="component" value="Unassembled WGS sequence"/>
</dbReference>
<dbReference type="InterPro" id="IPR036388">
    <property type="entry name" value="WH-like_DNA-bd_sf"/>
</dbReference>
<reference evidence="9" key="1">
    <citation type="submission" date="2024-06" db="EMBL/GenBank/DDBJ databases">
        <title>Multi-omics analyses provide insights into the biosynthesis of the anticancer antibiotic pleurotin in Hohenbuehelia grisea.</title>
        <authorList>
            <person name="Weaver J.A."/>
            <person name="Alberti F."/>
        </authorList>
    </citation>
    <scope>NUCLEOTIDE SEQUENCE [LARGE SCALE GENOMIC DNA]</scope>
    <source>
        <strain evidence="9">T-177</strain>
    </source>
</reference>
<keyword evidence="9" id="KW-1185">Reference proteome</keyword>
<organism evidence="8 9">
    <name type="scientific">Hohenbuehelia grisea</name>
    <dbReference type="NCBI Taxonomy" id="104357"/>
    <lineage>
        <taxon>Eukaryota</taxon>
        <taxon>Fungi</taxon>
        <taxon>Dikarya</taxon>
        <taxon>Basidiomycota</taxon>
        <taxon>Agaricomycotina</taxon>
        <taxon>Agaricomycetes</taxon>
        <taxon>Agaricomycetidae</taxon>
        <taxon>Agaricales</taxon>
        <taxon>Pleurotineae</taxon>
        <taxon>Pleurotaceae</taxon>
        <taxon>Hohenbuehelia</taxon>
    </lineage>
</organism>
<feature type="region of interest" description="Disordered" evidence="6">
    <location>
        <begin position="323"/>
        <end position="533"/>
    </location>
</feature>
<dbReference type="EMBL" id="JASNQZ010000018">
    <property type="protein sequence ID" value="KAL0945488.1"/>
    <property type="molecule type" value="Genomic_DNA"/>
</dbReference>
<dbReference type="PROSITE" id="PS00658">
    <property type="entry name" value="FORK_HEAD_2"/>
    <property type="match status" value="1"/>
</dbReference>
<evidence type="ECO:0000256" key="2">
    <source>
        <dbReference type="ARBA" id="ARBA00023125"/>
    </source>
</evidence>
<dbReference type="InterPro" id="IPR001766">
    <property type="entry name" value="Fork_head_dom"/>
</dbReference>
<evidence type="ECO:0000256" key="4">
    <source>
        <dbReference type="ARBA" id="ARBA00023242"/>
    </source>
</evidence>
<dbReference type="Gene3D" id="1.10.10.10">
    <property type="entry name" value="Winged helix-like DNA-binding domain superfamily/Winged helix DNA-binding domain"/>
    <property type="match status" value="1"/>
</dbReference>
<feature type="compositionally biased region" description="Low complexity" evidence="6">
    <location>
        <begin position="499"/>
        <end position="508"/>
    </location>
</feature>
<feature type="region of interest" description="Disordered" evidence="6">
    <location>
        <begin position="25"/>
        <end position="49"/>
    </location>
</feature>
<dbReference type="InterPro" id="IPR030456">
    <property type="entry name" value="TF_fork_head_CS_2"/>
</dbReference>
<comment type="subcellular location">
    <subcellularLocation>
        <location evidence="5">Nucleus</location>
    </subcellularLocation>
</comment>
<dbReference type="CDD" id="cd00059">
    <property type="entry name" value="FH_FOX"/>
    <property type="match status" value="1"/>
</dbReference>
<keyword evidence="2 5" id="KW-0238">DNA-binding</keyword>
<evidence type="ECO:0000256" key="3">
    <source>
        <dbReference type="ARBA" id="ARBA00023163"/>
    </source>
</evidence>
<dbReference type="PANTHER" id="PTHR46078:SF2">
    <property type="entry name" value="FORK-HEAD DOMAIN-CONTAINING PROTEIN"/>
    <property type="match status" value="1"/>
</dbReference>
<keyword evidence="1" id="KW-0805">Transcription regulation</keyword>
<feature type="domain" description="Fork-head" evidence="7">
    <location>
        <begin position="262"/>
        <end position="355"/>
    </location>
</feature>
<dbReference type="PRINTS" id="PR00053">
    <property type="entry name" value="FORKHEAD"/>
</dbReference>
<feature type="compositionally biased region" description="Low complexity" evidence="6">
    <location>
        <begin position="424"/>
        <end position="455"/>
    </location>
</feature>
<evidence type="ECO:0000256" key="6">
    <source>
        <dbReference type="SAM" id="MobiDB-lite"/>
    </source>
</evidence>
<dbReference type="SUPFAM" id="SSF46785">
    <property type="entry name" value="Winged helix' DNA-binding domain"/>
    <property type="match status" value="1"/>
</dbReference>
<dbReference type="SMART" id="SM00339">
    <property type="entry name" value="FH"/>
    <property type="match status" value="1"/>
</dbReference>